<feature type="transmembrane region" description="Helical" evidence="9">
    <location>
        <begin position="259"/>
        <end position="278"/>
    </location>
</feature>
<protein>
    <submittedName>
        <fullName evidence="10">Branched-chain amino acid ABC transporter permease</fullName>
    </submittedName>
</protein>
<dbReference type="GO" id="GO:0022857">
    <property type="term" value="F:transmembrane transporter activity"/>
    <property type="evidence" value="ECO:0007669"/>
    <property type="project" value="InterPro"/>
</dbReference>
<dbReference type="RefSeq" id="WP_136964502.1">
    <property type="nucleotide sequence ID" value="NZ_CP039690.1"/>
</dbReference>
<evidence type="ECO:0000256" key="2">
    <source>
        <dbReference type="ARBA" id="ARBA00022448"/>
    </source>
</evidence>
<evidence type="ECO:0000256" key="3">
    <source>
        <dbReference type="ARBA" id="ARBA00022475"/>
    </source>
</evidence>
<dbReference type="EMBL" id="CP039690">
    <property type="protein sequence ID" value="QCI69095.1"/>
    <property type="molecule type" value="Genomic_DNA"/>
</dbReference>
<feature type="transmembrane region" description="Helical" evidence="9">
    <location>
        <begin position="199"/>
        <end position="220"/>
    </location>
</feature>
<feature type="transmembrane region" description="Helical" evidence="9">
    <location>
        <begin position="284"/>
        <end position="304"/>
    </location>
</feature>
<dbReference type="GO" id="GO:0006865">
    <property type="term" value="P:amino acid transport"/>
    <property type="evidence" value="ECO:0007669"/>
    <property type="project" value="UniProtKB-KW"/>
</dbReference>
<proteinExistence type="inferred from homology"/>
<comment type="similarity">
    <text evidence="8">Belongs to the binding-protein-dependent transport system permease family. LivHM subfamily.</text>
</comment>
<dbReference type="OrthoDB" id="9779023at2"/>
<keyword evidence="6 9" id="KW-1133">Transmembrane helix</keyword>
<keyword evidence="2" id="KW-0813">Transport</keyword>
<dbReference type="PANTHER" id="PTHR11795:SF445">
    <property type="entry name" value="AMINO ACID ABC TRANSPORTER PERMEASE PROTEIN"/>
    <property type="match status" value="1"/>
</dbReference>
<reference evidence="10 11" key="1">
    <citation type="submission" date="2019-04" db="EMBL/GenBank/DDBJ databases">
        <title>Phreatobacter aquaticus sp. nov.</title>
        <authorList>
            <person name="Choi A."/>
        </authorList>
    </citation>
    <scope>NUCLEOTIDE SEQUENCE [LARGE SCALE GENOMIC DNA]</scope>
    <source>
        <strain evidence="10 11">KCTC 52518</strain>
    </source>
</reference>
<evidence type="ECO:0000256" key="7">
    <source>
        <dbReference type="ARBA" id="ARBA00023136"/>
    </source>
</evidence>
<keyword evidence="11" id="KW-1185">Reference proteome</keyword>
<comment type="subcellular location">
    <subcellularLocation>
        <location evidence="1">Cell membrane</location>
        <topology evidence="1">Multi-pass membrane protein</topology>
    </subcellularLocation>
</comment>
<feature type="transmembrane region" description="Helical" evidence="9">
    <location>
        <begin position="226"/>
        <end position="247"/>
    </location>
</feature>
<evidence type="ECO:0000313" key="10">
    <source>
        <dbReference type="EMBL" id="QCI69095.1"/>
    </source>
</evidence>
<dbReference type="Pfam" id="PF02653">
    <property type="entry name" value="BPD_transp_2"/>
    <property type="match status" value="1"/>
</dbReference>
<dbReference type="Proteomes" id="UP000298781">
    <property type="component" value="Chromosome"/>
</dbReference>
<organism evidence="10 11">
    <name type="scientific">Phreatobacter stygius</name>
    <dbReference type="NCBI Taxonomy" id="1940610"/>
    <lineage>
        <taxon>Bacteria</taxon>
        <taxon>Pseudomonadati</taxon>
        <taxon>Pseudomonadota</taxon>
        <taxon>Alphaproteobacteria</taxon>
        <taxon>Hyphomicrobiales</taxon>
        <taxon>Phreatobacteraceae</taxon>
        <taxon>Phreatobacter</taxon>
    </lineage>
</organism>
<dbReference type="InterPro" id="IPR001851">
    <property type="entry name" value="ABC_transp_permease"/>
</dbReference>
<sequence length="310" mass="31577">MTSTLLQALVSGLAIGGVYALIALSFSITFTTTNSLNFGQGEFVGIGAFLGVTVLYVIATTAGEAISFSSLPPSTSNGLTYPVAAVVVTLLFGVLGILLFVLAVRPFAGKTGMNWVMSTIGFGIILQSIGLAIWGPAPVNLPSPLGDDVIRIAGTGVRPQEILILVVALALMAGLDLLMHRTRVGKGMRAVAANPQAAALMGIDVSSMMIGAFALSAALAGLAGLLAAPIASASLFLGLGIALKAFSGAIVGGLDNPRGCILGGFMLGLLESGVALWNAQWREIVIFVLIILVLAVKPNGLFGAQSLDKV</sequence>
<feature type="transmembrane region" description="Helical" evidence="9">
    <location>
        <begin position="6"/>
        <end position="31"/>
    </location>
</feature>
<dbReference type="GO" id="GO:0005886">
    <property type="term" value="C:plasma membrane"/>
    <property type="evidence" value="ECO:0007669"/>
    <property type="project" value="UniProtKB-SubCell"/>
</dbReference>
<keyword evidence="7 9" id="KW-0472">Membrane</keyword>
<feature type="transmembrane region" description="Helical" evidence="9">
    <location>
        <begin position="115"/>
        <end position="135"/>
    </location>
</feature>
<feature type="transmembrane region" description="Helical" evidence="9">
    <location>
        <begin position="79"/>
        <end position="103"/>
    </location>
</feature>
<feature type="transmembrane region" description="Helical" evidence="9">
    <location>
        <begin position="43"/>
        <end position="59"/>
    </location>
</feature>
<keyword evidence="3" id="KW-1003">Cell membrane</keyword>
<evidence type="ECO:0000256" key="5">
    <source>
        <dbReference type="ARBA" id="ARBA00022970"/>
    </source>
</evidence>
<keyword evidence="4 9" id="KW-0812">Transmembrane</keyword>
<keyword evidence="5" id="KW-0029">Amino-acid transport</keyword>
<dbReference type="InterPro" id="IPR052157">
    <property type="entry name" value="BCAA_transport_permease"/>
</dbReference>
<dbReference type="AlphaFoldDB" id="A0A4D7BER6"/>
<accession>A0A4D7BER6</accession>
<dbReference type="KEGG" id="pstg:E8M01_07810"/>
<evidence type="ECO:0000256" key="9">
    <source>
        <dbReference type="SAM" id="Phobius"/>
    </source>
</evidence>
<evidence type="ECO:0000256" key="6">
    <source>
        <dbReference type="ARBA" id="ARBA00022989"/>
    </source>
</evidence>
<dbReference type="PANTHER" id="PTHR11795">
    <property type="entry name" value="BRANCHED-CHAIN AMINO ACID TRANSPORT SYSTEM PERMEASE PROTEIN LIVH"/>
    <property type="match status" value="1"/>
</dbReference>
<name>A0A4D7BER6_9HYPH</name>
<gene>
    <name evidence="10" type="ORF">E8M01_07810</name>
</gene>
<evidence type="ECO:0000313" key="11">
    <source>
        <dbReference type="Proteomes" id="UP000298781"/>
    </source>
</evidence>
<evidence type="ECO:0000256" key="1">
    <source>
        <dbReference type="ARBA" id="ARBA00004651"/>
    </source>
</evidence>
<feature type="transmembrane region" description="Helical" evidence="9">
    <location>
        <begin position="162"/>
        <end position="179"/>
    </location>
</feature>
<dbReference type="CDD" id="cd06582">
    <property type="entry name" value="TM_PBP1_LivH_like"/>
    <property type="match status" value="1"/>
</dbReference>
<evidence type="ECO:0000256" key="4">
    <source>
        <dbReference type="ARBA" id="ARBA00022692"/>
    </source>
</evidence>
<evidence type="ECO:0000256" key="8">
    <source>
        <dbReference type="ARBA" id="ARBA00037998"/>
    </source>
</evidence>